<dbReference type="InterPro" id="IPR039424">
    <property type="entry name" value="SBP_5"/>
</dbReference>
<dbReference type="EMBL" id="JADBDY010000001">
    <property type="protein sequence ID" value="MBE1457535.1"/>
    <property type="molecule type" value="Genomic_DNA"/>
</dbReference>
<evidence type="ECO:0000313" key="4">
    <source>
        <dbReference type="Proteomes" id="UP000598217"/>
    </source>
</evidence>
<name>A0ABR9HES5_9ACTN</name>
<feature type="domain" description="Solute-binding protein family 5" evidence="2">
    <location>
        <begin position="75"/>
        <end position="407"/>
    </location>
</feature>
<dbReference type="InterPro" id="IPR030678">
    <property type="entry name" value="Peptide/Ni-bd"/>
</dbReference>
<feature type="signal peptide" evidence="1">
    <location>
        <begin position="1"/>
        <end position="23"/>
    </location>
</feature>
<feature type="chain" id="PRO_5046736796" evidence="1">
    <location>
        <begin position="24"/>
        <end position="502"/>
    </location>
</feature>
<dbReference type="Pfam" id="PF00496">
    <property type="entry name" value="SBP_bac_5"/>
    <property type="match status" value="1"/>
</dbReference>
<dbReference type="Gene3D" id="3.40.190.10">
    <property type="entry name" value="Periplasmic binding protein-like II"/>
    <property type="match status" value="1"/>
</dbReference>
<dbReference type="PIRSF" id="PIRSF002741">
    <property type="entry name" value="MppA"/>
    <property type="match status" value="1"/>
</dbReference>
<sequence>MSQKRTLVVMAIAALALSGCANGESTAPGDSDTLTIGTILPPTTFDLEGREWGNASPFYQAVYDTLLSATPDGGVEPRLATEWSYDGDETLLTMELRDDVTFSDGSELTAQVVQDNLEAFQESGATAAVYLAGVTGIETTGEHSLEISLAEPDPAFLNYLARDPGVIVSGEALNDESLAGEPVGSGPYLLDTSATVTSTSYVYTRNPDHWDTEAQHYDELTINVYEEPTAALNAIRAGEVDAAQLASNDNRAEVEAEDWDIHTVELDFQGLLLFDRAGDMNPALGETKVRQAINHAIDRHAMLEALQGGYGSVTSQVFPEHAMGFDPELEEHYPYDPEKARELLEEAGYGEGFVLEMPMSGALGSTPYTLLEQQLNDVGIVAEHTDSGNNFFADMLAPKYPAAMMSLEQNPDWQLVQFMVAPQAQFNPLNSQSDELDTMIEDLQYGDGQEQAARDINTYLVEEAWFAPFYRVDAAFATSEGVQVDMLATNAYPNVYDIRPQS</sequence>
<gene>
    <name evidence="3" type="ORF">H4W79_001749</name>
</gene>
<dbReference type="PANTHER" id="PTHR30290">
    <property type="entry name" value="PERIPLASMIC BINDING COMPONENT OF ABC TRANSPORTER"/>
    <property type="match status" value="1"/>
</dbReference>
<evidence type="ECO:0000256" key="1">
    <source>
        <dbReference type="SAM" id="SignalP"/>
    </source>
</evidence>
<organism evidence="3 4">
    <name type="scientific">Nocardiopsis terrae</name>
    <dbReference type="NCBI Taxonomy" id="372655"/>
    <lineage>
        <taxon>Bacteria</taxon>
        <taxon>Bacillati</taxon>
        <taxon>Actinomycetota</taxon>
        <taxon>Actinomycetes</taxon>
        <taxon>Streptosporangiales</taxon>
        <taxon>Nocardiopsidaceae</taxon>
        <taxon>Nocardiopsis</taxon>
    </lineage>
</organism>
<evidence type="ECO:0000313" key="3">
    <source>
        <dbReference type="EMBL" id="MBE1457535.1"/>
    </source>
</evidence>
<accession>A0ABR9HES5</accession>
<dbReference type="Proteomes" id="UP000598217">
    <property type="component" value="Unassembled WGS sequence"/>
</dbReference>
<dbReference type="RefSeq" id="WP_229826207.1">
    <property type="nucleotide sequence ID" value="NZ_BMXJ01000004.1"/>
</dbReference>
<dbReference type="Gene3D" id="3.10.105.10">
    <property type="entry name" value="Dipeptide-binding Protein, Domain 3"/>
    <property type="match status" value="1"/>
</dbReference>
<protein>
    <submittedName>
        <fullName evidence="3">Peptide/nickel transport system substrate-binding protein</fullName>
    </submittedName>
</protein>
<keyword evidence="1" id="KW-0732">Signal</keyword>
<evidence type="ECO:0000259" key="2">
    <source>
        <dbReference type="Pfam" id="PF00496"/>
    </source>
</evidence>
<reference evidence="3 4" key="1">
    <citation type="submission" date="2020-10" db="EMBL/GenBank/DDBJ databases">
        <title>Sequencing the genomes of 1000 actinobacteria strains.</title>
        <authorList>
            <person name="Klenk H.-P."/>
        </authorList>
    </citation>
    <scope>NUCLEOTIDE SEQUENCE [LARGE SCALE GENOMIC DNA]</scope>
    <source>
        <strain evidence="3 4">DSM 45157</strain>
    </source>
</reference>
<keyword evidence="4" id="KW-1185">Reference proteome</keyword>
<dbReference type="PROSITE" id="PS51257">
    <property type="entry name" value="PROKAR_LIPOPROTEIN"/>
    <property type="match status" value="1"/>
</dbReference>
<dbReference type="SUPFAM" id="SSF53850">
    <property type="entry name" value="Periplasmic binding protein-like II"/>
    <property type="match status" value="1"/>
</dbReference>
<comment type="caution">
    <text evidence="3">The sequence shown here is derived from an EMBL/GenBank/DDBJ whole genome shotgun (WGS) entry which is preliminary data.</text>
</comment>
<proteinExistence type="predicted"/>
<dbReference type="InterPro" id="IPR000914">
    <property type="entry name" value="SBP_5_dom"/>
</dbReference>